<accession>A0A6H0ZTG7</accession>
<dbReference type="PANTHER" id="PTHR40114:SF1">
    <property type="entry name" value="SLR0698 PROTEIN"/>
    <property type="match status" value="1"/>
</dbReference>
<dbReference type="CDD" id="cd07891">
    <property type="entry name" value="CYTH-like_CthTTM-like_1"/>
    <property type="match status" value="1"/>
</dbReference>
<dbReference type="PANTHER" id="PTHR40114">
    <property type="entry name" value="SLR0698 PROTEIN"/>
    <property type="match status" value="1"/>
</dbReference>
<dbReference type="Gene3D" id="2.40.320.10">
    <property type="entry name" value="Hypothetical Protein Pfu-838710-001"/>
    <property type="match status" value="1"/>
</dbReference>
<feature type="domain" description="CYTH" evidence="3">
    <location>
        <begin position="2"/>
        <end position="149"/>
    </location>
</feature>
<name>A0A6H0ZTG7_9HYPH</name>
<evidence type="ECO:0000256" key="1">
    <source>
        <dbReference type="PIRSR" id="PIRSR016487-1"/>
    </source>
</evidence>
<sequence>MAKEIERKFLVAGGEWRNEVTHSMAFRQAYVASMENRSVRVRIVDGRDATLTIKIGASALVRDEYEYPIPLEDAEELMASAPGVVIEKTRHTVDHGGFTWEIDVFEGRYKGLIVAEVEMDDENADPDLPAWLGREVTGDRRFSNQSLATDDQSGDLSDAFQN</sequence>
<protein>
    <submittedName>
        <fullName evidence="4">CYTH domain-containing protein</fullName>
    </submittedName>
</protein>
<evidence type="ECO:0000256" key="2">
    <source>
        <dbReference type="SAM" id="MobiDB-lite"/>
    </source>
</evidence>
<reference evidence="4 5" key="1">
    <citation type="submission" date="2020-04" db="EMBL/GenBank/DDBJ databases">
        <title>FDA dAtabase for Regulatory Grade micrObial Sequences (FDA-ARGOS): Supporting development and validation of Infectious Disease Dx tests.</title>
        <authorList>
            <person name="Sciortino C."/>
            <person name="Tallon L."/>
            <person name="Sadzewicz L."/>
            <person name="Vavikolanu K."/>
            <person name="Mehta A."/>
            <person name="Aluvathingal J."/>
            <person name="Nadendla S."/>
            <person name="Nandy P."/>
            <person name="Geyer C."/>
            <person name="Yan Y."/>
            <person name="Sichtig H."/>
        </authorList>
    </citation>
    <scope>NUCLEOTIDE SEQUENCE [LARGE SCALE GENOMIC DNA]</scope>
    <source>
        <strain evidence="4 5">FDAARGOS_633</strain>
    </source>
</reference>
<dbReference type="SMART" id="SM01118">
    <property type="entry name" value="CYTH"/>
    <property type="match status" value="1"/>
</dbReference>
<dbReference type="InterPro" id="IPR023577">
    <property type="entry name" value="CYTH_domain"/>
</dbReference>
<dbReference type="AlphaFoldDB" id="A0A6H0ZTG7"/>
<feature type="region of interest" description="Disordered" evidence="2">
    <location>
        <begin position="143"/>
        <end position="162"/>
    </location>
</feature>
<dbReference type="Pfam" id="PF01928">
    <property type="entry name" value="CYTH"/>
    <property type="match status" value="1"/>
</dbReference>
<dbReference type="EMBL" id="CP050899">
    <property type="protein sequence ID" value="QIX23314.1"/>
    <property type="molecule type" value="Genomic_DNA"/>
</dbReference>
<dbReference type="InterPro" id="IPR033469">
    <property type="entry name" value="CYTH-like_dom_sf"/>
</dbReference>
<dbReference type="PIRSF" id="PIRSF016487">
    <property type="entry name" value="CYTH_UCP016487"/>
    <property type="match status" value="1"/>
</dbReference>
<dbReference type="RefSeq" id="WP_136882977.1">
    <property type="nucleotide sequence ID" value="NZ_CP039895.1"/>
</dbReference>
<feature type="active site" description="Proton acceptor" evidence="1">
    <location>
        <position position="30"/>
    </location>
</feature>
<dbReference type="InterPro" id="IPR012042">
    <property type="entry name" value="NeuTTM/CthTTM-like"/>
</dbReference>
<evidence type="ECO:0000259" key="3">
    <source>
        <dbReference type="PROSITE" id="PS51707"/>
    </source>
</evidence>
<gene>
    <name evidence="4" type="ORF">FOB41_19270</name>
</gene>
<evidence type="ECO:0000313" key="4">
    <source>
        <dbReference type="EMBL" id="QIX23314.1"/>
    </source>
</evidence>
<proteinExistence type="predicted"/>
<dbReference type="Proteomes" id="UP000500870">
    <property type="component" value="Chromosome 3"/>
</dbReference>
<dbReference type="SUPFAM" id="SSF55154">
    <property type="entry name" value="CYTH-like phosphatases"/>
    <property type="match status" value="1"/>
</dbReference>
<evidence type="ECO:0000313" key="5">
    <source>
        <dbReference type="Proteomes" id="UP000500870"/>
    </source>
</evidence>
<organism evidence="4 5">
    <name type="scientific">Agrobacterium pusense</name>
    <dbReference type="NCBI Taxonomy" id="648995"/>
    <lineage>
        <taxon>Bacteria</taxon>
        <taxon>Pseudomonadati</taxon>
        <taxon>Pseudomonadota</taxon>
        <taxon>Alphaproteobacteria</taxon>
        <taxon>Hyphomicrobiales</taxon>
        <taxon>Rhizobiaceae</taxon>
        <taxon>Rhizobium/Agrobacterium group</taxon>
        <taxon>Agrobacterium</taxon>
    </lineage>
</organism>
<dbReference type="PROSITE" id="PS51707">
    <property type="entry name" value="CYTH"/>
    <property type="match status" value="1"/>
</dbReference>